<protein>
    <submittedName>
        <fullName evidence="3">Uncharacterized protein</fullName>
    </submittedName>
</protein>
<proteinExistence type="predicted"/>
<dbReference type="EMBL" id="FZOF01000006">
    <property type="protein sequence ID" value="SNS55966.1"/>
    <property type="molecule type" value="Genomic_DNA"/>
</dbReference>
<feature type="transmembrane region" description="Helical" evidence="2">
    <location>
        <begin position="38"/>
        <end position="57"/>
    </location>
</feature>
<organism evidence="3 4">
    <name type="scientific">Actinacidiphila glaucinigra</name>
    <dbReference type="NCBI Taxonomy" id="235986"/>
    <lineage>
        <taxon>Bacteria</taxon>
        <taxon>Bacillati</taxon>
        <taxon>Actinomycetota</taxon>
        <taxon>Actinomycetes</taxon>
        <taxon>Kitasatosporales</taxon>
        <taxon>Streptomycetaceae</taxon>
        <taxon>Actinacidiphila</taxon>
    </lineage>
</organism>
<dbReference type="AlphaFoldDB" id="A0A239FGB1"/>
<keyword evidence="2" id="KW-0472">Membrane</keyword>
<name>A0A239FGB1_9ACTN</name>
<evidence type="ECO:0000313" key="4">
    <source>
        <dbReference type="Proteomes" id="UP000198280"/>
    </source>
</evidence>
<reference evidence="3 4" key="1">
    <citation type="submission" date="2017-06" db="EMBL/GenBank/DDBJ databases">
        <authorList>
            <person name="Kim H.J."/>
            <person name="Triplett B.A."/>
        </authorList>
    </citation>
    <scope>NUCLEOTIDE SEQUENCE [LARGE SCALE GENOMIC DNA]</scope>
    <source>
        <strain evidence="3 4">CGMCC 4.1858</strain>
    </source>
</reference>
<evidence type="ECO:0000256" key="2">
    <source>
        <dbReference type="SAM" id="Phobius"/>
    </source>
</evidence>
<evidence type="ECO:0000256" key="1">
    <source>
        <dbReference type="SAM" id="MobiDB-lite"/>
    </source>
</evidence>
<keyword evidence="4" id="KW-1185">Reference proteome</keyword>
<keyword evidence="2" id="KW-0812">Transmembrane</keyword>
<sequence>MRRHPFAPSALLTGLVLLGLAAVFLLDAAGEISLAPAAAAPLTCAGLGLAALGSVASRMLRGRAARRSGQTAPSPAAPSGDHRVDGE</sequence>
<gene>
    <name evidence="3" type="ORF">SAMN05216252_106484</name>
</gene>
<evidence type="ECO:0000313" key="3">
    <source>
        <dbReference type="EMBL" id="SNS55966.1"/>
    </source>
</evidence>
<accession>A0A239FGB1</accession>
<keyword evidence="2" id="KW-1133">Transmembrane helix</keyword>
<feature type="region of interest" description="Disordered" evidence="1">
    <location>
        <begin position="63"/>
        <end position="87"/>
    </location>
</feature>
<dbReference type="Proteomes" id="UP000198280">
    <property type="component" value="Unassembled WGS sequence"/>
</dbReference>
<dbReference type="RefSeq" id="WP_089224418.1">
    <property type="nucleotide sequence ID" value="NZ_FZOF01000006.1"/>
</dbReference>